<organism evidence="1">
    <name type="scientific">Siphoviridae sp. ctmHK36</name>
    <dbReference type="NCBI Taxonomy" id="2827931"/>
    <lineage>
        <taxon>Viruses</taxon>
        <taxon>Duplodnaviria</taxon>
        <taxon>Heunggongvirae</taxon>
        <taxon>Uroviricota</taxon>
        <taxon>Caudoviricetes</taxon>
    </lineage>
</organism>
<reference evidence="1" key="1">
    <citation type="journal article" date="2021" name="Proc. Natl. Acad. Sci. U.S.A.">
        <title>A Catalog of Tens of Thousands of Viruses from Human Metagenomes Reveals Hidden Associations with Chronic Diseases.</title>
        <authorList>
            <person name="Tisza M.J."/>
            <person name="Buck C.B."/>
        </authorList>
    </citation>
    <scope>NUCLEOTIDE SEQUENCE</scope>
    <source>
        <strain evidence="1">CtmHK36</strain>
    </source>
</reference>
<name>A0A8S5TBQ9_9CAUD</name>
<proteinExistence type="predicted"/>
<dbReference type="EMBL" id="BK032788">
    <property type="protein sequence ID" value="DAF60423.1"/>
    <property type="molecule type" value="Genomic_DNA"/>
</dbReference>
<sequence length="32" mass="3655">MHRKQKRLSKGNSLHNLAKVNLITRISLQGRG</sequence>
<evidence type="ECO:0000313" key="1">
    <source>
        <dbReference type="EMBL" id="DAF60423.1"/>
    </source>
</evidence>
<accession>A0A8S5TBQ9</accession>
<protein>
    <submittedName>
        <fullName evidence="1">Uncharacterized protein</fullName>
    </submittedName>
</protein>